<organism evidence="1 2">
    <name type="scientific">Acorus calamus</name>
    <name type="common">Sweet flag</name>
    <dbReference type="NCBI Taxonomy" id="4465"/>
    <lineage>
        <taxon>Eukaryota</taxon>
        <taxon>Viridiplantae</taxon>
        <taxon>Streptophyta</taxon>
        <taxon>Embryophyta</taxon>
        <taxon>Tracheophyta</taxon>
        <taxon>Spermatophyta</taxon>
        <taxon>Magnoliopsida</taxon>
        <taxon>Liliopsida</taxon>
        <taxon>Acoraceae</taxon>
        <taxon>Acorus</taxon>
    </lineage>
</organism>
<proteinExistence type="predicted"/>
<dbReference type="Gene3D" id="1.20.140.40">
    <property type="entry name" value="Invertase/pectin methylesterase inhibitor family protein"/>
    <property type="match status" value="1"/>
</dbReference>
<dbReference type="InterPro" id="IPR006501">
    <property type="entry name" value="Pectinesterase_inhib_dom"/>
</dbReference>
<dbReference type="Proteomes" id="UP001180020">
    <property type="component" value="Unassembled WGS sequence"/>
</dbReference>
<sequence length="113" mass="12439">MCNCTQPERIDTCITNLESDKCSFDATTVEALTRISLEMVTKRSNATLFALANLTRHYAGKPIEELLRSCAQLYIGAPQYLDIAANSMVTRAYGDASERVREVSCARGGSRRG</sequence>
<accession>A0AAV9ESK0</accession>
<evidence type="ECO:0000313" key="2">
    <source>
        <dbReference type="Proteomes" id="UP001180020"/>
    </source>
</evidence>
<dbReference type="NCBIfam" id="TIGR01614">
    <property type="entry name" value="PME_inhib"/>
    <property type="match status" value="1"/>
</dbReference>
<name>A0AAV9ESK0_ACOCL</name>
<dbReference type="InterPro" id="IPR035513">
    <property type="entry name" value="Invertase/methylesterase_inhib"/>
</dbReference>
<keyword evidence="2" id="KW-1185">Reference proteome</keyword>
<protein>
    <submittedName>
        <fullName evidence="1">Uncharacterized protein</fullName>
    </submittedName>
</protein>
<reference evidence="1" key="1">
    <citation type="journal article" date="2023" name="Nat. Commun.">
        <title>Diploid and tetraploid genomes of Acorus and the evolution of monocots.</title>
        <authorList>
            <person name="Ma L."/>
            <person name="Liu K.W."/>
            <person name="Li Z."/>
            <person name="Hsiao Y.Y."/>
            <person name="Qi Y."/>
            <person name="Fu T."/>
            <person name="Tang G.D."/>
            <person name="Zhang D."/>
            <person name="Sun W.H."/>
            <person name="Liu D.K."/>
            <person name="Li Y."/>
            <person name="Chen G.Z."/>
            <person name="Liu X.D."/>
            <person name="Liao X.Y."/>
            <person name="Jiang Y.T."/>
            <person name="Yu X."/>
            <person name="Hao Y."/>
            <person name="Huang J."/>
            <person name="Zhao X.W."/>
            <person name="Ke S."/>
            <person name="Chen Y.Y."/>
            <person name="Wu W.L."/>
            <person name="Hsu J.L."/>
            <person name="Lin Y.F."/>
            <person name="Huang M.D."/>
            <person name="Li C.Y."/>
            <person name="Huang L."/>
            <person name="Wang Z.W."/>
            <person name="Zhao X."/>
            <person name="Zhong W.Y."/>
            <person name="Peng D.H."/>
            <person name="Ahmad S."/>
            <person name="Lan S."/>
            <person name="Zhang J.S."/>
            <person name="Tsai W.C."/>
            <person name="Van de Peer Y."/>
            <person name="Liu Z.J."/>
        </authorList>
    </citation>
    <scope>NUCLEOTIDE SEQUENCE</scope>
    <source>
        <strain evidence="1">CP</strain>
    </source>
</reference>
<reference evidence="1" key="2">
    <citation type="submission" date="2023-06" db="EMBL/GenBank/DDBJ databases">
        <authorList>
            <person name="Ma L."/>
            <person name="Liu K.-W."/>
            <person name="Li Z."/>
            <person name="Hsiao Y.-Y."/>
            <person name="Qi Y."/>
            <person name="Fu T."/>
            <person name="Tang G."/>
            <person name="Zhang D."/>
            <person name="Sun W.-H."/>
            <person name="Liu D.-K."/>
            <person name="Li Y."/>
            <person name="Chen G.-Z."/>
            <person name="Liu X.-D."/>
            <person name="Liao X.-Y."/>
            <person name="Jiang Y.-T."/>
            <person name="Yu X."/>
            <person name="Hao Y."/>
            <person name="Huang J."/>
            <person name="Zhao X.-W."/>
            <person name="Ke S."/>
            <person name="Chen Y.-Y."/>
            <person name="Wu W.-L."/>
            <person name="Hsu J.-L."/>
            <person name="Lin Y.-F."/>
            <person name="Huang M.-D."/>
            <person name="Li C.-Y."/>
            <person name="Huang L."/>
            <person name="Wang Z.-W."/>
            <person name="Zhao X."/>
            <person name="Zhong W.-Y."/>
            <person name="Peng D.-H."/>
            <person name="Ahmad S."/>
            <person name="Lan S."/>
            <person name="Zhang J.-S."/>
            <person name="Tsai W.-C."/>
            <person name="Van De Peer Y."/>
            <person name="Liu Z.-J."/>
        </authorList>
    </citation>
    <scope>NUCLEOTIDE SEQUENCE</scope>
    <source>
        <strain evidence="1">CP</strain>
        <tissue evidence="1">Leaves</tissue>
    </source>
</reference>
<evidence type="ECO:0000313" key="1">
    <source>
        <dbReference type="EMBL" id="KAK1315929.1"/>
    </source>
</evidence>
<dbReference type="SUPFAM" id="SSF101148">
    <property type="entry name" value="Plant invertase/pectin methylesterase inhibitor"/>
    <property type="match status" value="1"/>
</dbReference>
<dbReference type="AlphaFoldDB" id="A0AAV9ESK0"/>
<gene>
    <name evidence="1" type="ORF">QJS10_CPA05g02242</name>
</gene>
<dbReference type="EMBL" id="JAUJYO010000005">
    <property type="protein sequence ID" value="KAK1315929.1"/>
    <property type="molecule type" value="Genomic_DNA"/>
</dbReference>
<comment type="caution">
    <text evidence="1">The sequence shown here is derived from an EMBL/GenBank/DDBJ whole genome shotgun (WGS) entry which is preliminary data.</text>
</comment>
<dbReference type="GO" id="GO:0004857">
    <property type="term" value="F:enzyme inhibitor activity"/>
    <property type="evidence" value="ECO:0007669"/>
    <property type="project" value="InterPro"/>
</dbReference>